<evidence type="ECO:0000313" key="2">
    <source>
        <dbReference type="EMBL" id="TKX34722.1"/>
    </source>
</evidence>
<evidence type="ECO:0000256" key="1">
    <source>
        <dbReference type="SAM" id="Phobius"/>
    </source>
</evidence>
<feature type="transmembrane region" description="Helical" evidence="1">
    <location>
        <begin position="311"/>
        <end position="329"/>
    </location>
</feature>
<evidence type="ECO:0000313" key="3">
    <source>
        <dbReference type="Proteomes" id="UP000309584"/>
    </source>
</evidence>
<proteinExistence type="predicted"/>
<sequence length="449" mass="52203">MENRQKIARNVKIFALIGLTLGLLGFTPMIGLYFSLVSSILFIIVFYKLKVHAGAKNLFSNLFSMVGIIIFSGIIGAILIQGAEQLTAIVLKLLLSVIILIVFYKFSKNIFYEIARVTHQKYFIRAFYTGFIGILVFIVGMGLFLWNLEIRIINLDFIPMGGNMGFTPMSSIMSLSPMSSNIDFKSIFILAVASILLCVGVIFSLINFIYHALAWLNFESFDEGVKEENYTTTTQGLKLIKIIMIFALISNFLIVYNFIFHYIFFSEIEVFNFESIFSPKAIAIVLECLFCIFSFISILLLCKKIRSYKMLLFFTLWVVFDCITFIPLFDYFTSFYGFFLCRTLFVITSAFFFFKELVKISSMKIFFVVYIFFFAYHFYPIDNVLVISQLEDLMKFFGLNDFIKVYLKSFIMFFDLEKFTYFRINLNCIYIILFIIAWSRLKIKIMPKA</sequence>
<feature type="transmembrane region" description="Helical" evidence="1">
    <location>
        <begin position="126"/>
        <end position="146"/>
    </location>
</feature>
<feature type="transmembrane region" description="Helical" evidence="1">
    <location>
        <begin position="242"/>
        <end position="265"/>
    </location>
</feature>
<feature type="transmembrane region" description="Helical" evidence="1">
    <location>
        <begin position="59"/>
        <end position="80"/>
    </location>
</feature>
<reference evidence="2 3" key="1">
    <citation type="submission" date="2018-05" db="EMBL/GenBank/DDBJ databases">
        <title>Novel Campyloabacter and Helicobacter Species and Strains.</title>
        <authorList>
            <person name="Mannion A.J."/>
            <person name="Shen Z."/>
            <person name="Fox J.G."/>
        </authorList>
    </citation>
    <scope>NUCLEOTIDE SEQUENCE [LARGE SCALE GENOMIC DNA]</scope>
    <source>
        <strain evidence="3">MIT10-5678</strain>
    </source>
</reference>
<feature type="transmembrane region" description="Helical" evidence="1">
    <location>
        <begin position="281"/>
        <end position="302"/>
    </location>
</feature>
<feature type="transmembrane region" description="Helical" evidence="1">
    <location>
        <begin position="420"/>
        <end position="438"/>
    </location>
</feature>
<gene>
    <name evidence="2" type="ORF">CQA75_00275</name>
</gene>
<dbReference type="Proteomes" id="UP000309584">
    <property type="component" value="Unassembled WGS sequence"/>
</dbReference>
<keyword evidence="1" id="KW-0812">Transmembrane</keyword>
<keyword evidence="1" id="KW-1133">Transmembrane helix</keyword>
<accession>A0ABY2TLG1</accession>
<keyword evidence="1" id="KW-0472">Membrane</keyword>
<name>A0ABY2TLG1_9BACT</name>
<feature type="transmembrane region" description="Helical" evidence="1">
    <location>
        <begin position="7"/>
        <end position="24"/>
    </location>
</feature>
<feature type="transmembrane region" description="Helical" evidence="1">
    <location>
        <begin position="86"/>
        <end position="106"/>
    </location>
</feature>
<feature type="transmembrane region" description="Helical" evidence="1">
    <location>
        <begin position="361"/>
        <end position="379"/>
    </location>
</feature>
<organism evidence="2 3">
    <name type="scientific">Campylobacter taeniopygiae</name>
    <dbReference type="NCBI Taxonomy" id="2510188"/>
    <lineage>
        <taxon>Bacteria</taxon>
        <taxon>Pseudomonadati</taxon>
        <taxon>Campylobacterota</taxon>
        <taxon>Epsilonproteobacteria</taxon>
        <taxon>Campylobacterales</taxon>
        <taxon>Campylobacteraceae</taxon>
        <taxon>Campylobacter</taxon>
    </lineage>
</organism>
<dbReference type="EMBL" id="NXLY01000001">
    <property type="protein sequence ID" value="TKX34722.1"/>
    <property type="molecule type" value="Genomic_DNA"/>
</dbReference>
<dbReference type="RefSeq" id="WP_137623073.1">
    <property type="nucleotide sequence ID" value="NZ_NXLY01000001.1"/>
</dbReference>
<keyword evidence="3" id="KW-1185">Reference proteome</keyword>
<feature type="transmembrane region" description="Helical" evidence="1">
    <location>
        <begin position="335"/>
        <end position="354"/>
    </location>
</feature>
<feature type="transmembrane region" description="Helical" evidence="1">
    <location>
        <begin position="187"/>
        <end position="210"/>
    </location>
</feature>
<comment type="caution">
    <text evidence="2">The sequence shown here is derived from an EMBL/GenBank/DDBJ whole genome shotgun (WGS) entry which is preliminary data.</text>
</comment>
<protein>
    <submittedName>
        <fullName evidence="2">Uncharacterized protein</fullName>
    </submittedName>
</protein>
<feature type="transmembrane region" description="Helical" evidence="1">
    <location>
        <begin position="30"/>
        <end position="47"/>
    </location>
</feature>